<comment type="caution">
    <text evidence="1">The sequence shown here is derived from an EMBL/GenBank/DDBJ whole genome shotgun (WGS) entry which is preliminary data.</text>
</comment>
<gene>
    <name evidence="1" type="ORF">EAF64_08540</name>
</gene>
<organism evidence="1 2">
    <name type="scientific">Halorientalis pallida</name>
    <dbReference type="NCBI Taxonomy" id="2479928"/>
    <lineage>
        <taxon>Archaea</taxon>
        <taxon>Methanobacteriati</taxon>
        <taxon>Methanobacteriota</taxon>
        <taxon>Stenosarchaea group</taxon>
        <taxon>Halobacteria</taxon>
        <taxon>Halobacteriales</taxon>
        <taxon>Haloarculaceae</taxon>
        <taxon>Halorientalis</taxon>
    </lineage>
</organism>
<evidence type="ECO:0000313" key="2">
    <source>
        <dbReference type="Proteomes" id="UP000289691"/>
    </source>
</evidence>
<keyword evidence="2" id="KW-1185">Reference proteome</keyword>
<proteinExistence type="predicted"/>
<dbReference type="Proteomes" id="UP000289691">
    <property type="component" value="Unassembled WGS sequence"/>
</dbReference>
<dbReference type="EMBL" id="RDFA01000002">
    <property type="protein sequence ID" value="RXK50583.1"/>
    <property type="molecule type" value="Genomic_DNA"/>
</dbReference>
<reference evidence="1 2" key="1">
    <citation type="submission" date="2019-01" db="EMBL/GenBank/DDBJ databases">
        <title>Halorientalis sp. F13-25 a new haloarchaeum isolated from hypersaline water.</title>
        <authorList>
            <person name="Ana D.-V."/>
            <person name="Cristina S.-P."/>
            <person name="Antonio V."/>
        </authorList>
    </citation>
    <scope>NUCLEOTIDE SEQUENCE [LARGE SCALE GENOMIC DNA]</scope>
    <source>
        <strain evidence="1 2">F13-25</strain>
    </source>
</reference>
<evidence type="ECO:0000313" key="1">
    <source>
        <dbReference type="EMBL" id="RXK50583.1"/>
    </source>
</evidence>
<name>A0A498L172_9EURY</name>
<accession>A0A498L172</accession>
<sequence>MSRALLTETERKRIAGDVENEQRRHESISRVRRRIREELPRDVEILRENHPTLFAELESVVCDEED</sequence>
<protein>
    <submittedName>
        <fullName evidence="1">Uncharacterized protein</fullName>
    </submittedName>
</protein>
<dbReference type="AlphaFoldDB" id="A0A498L172"/>